<dbReference type="PROSITE" id="PS51257">
    <property type="entry name" value="PROKAR_LIPOPROTEIN"/>
    <property type="match status" value="1"/>
</dbReference>
<dbReference type="Pfam" id="PF12146">
    <property type="entry name" value="Hydrolase_4"/>
    <property type="match status" value="1"/>
</dbReference>
<dbReference type="InterPro" id="IPR000073">
    <property type="entry name" value="AB_hydrolase_1"/>
</dbReference>
<dbReference type="Gene3D" id="3.40.50.1820">
    <property type="entry name" value="alpha/beta hydrolase"/>
    <property type="match status" value="1"/>
</dbReference>
<dbReference type="PANTHER" id="PTHR11614">
    <property type="entry name" value="PHOSPHOLIPASE-RELATED"/>
    <property type="match status" value="1"/>
</dbReference>
<gene>
    <name evidence="3" type="ORF">LMG32879_002729</name>
</gene>
<evidence type="ECO:0000313" key="3">
    <source>
        <dbReference type="EMBL" id="CAI9121874.1"/>
    </source>
</evidence>
<protein>
    <submittedName>
        <fullName evidence="3">Alpha/beta fold hydrolase</fullName>
    </submittedName>
</protein>
<name>A0AA35VET2_9PROT</name>
<dbReference type="Proteomes" id="UP001176960">
    <property type="component" value="Unassembled WGS sequence"/>
</dbReference>
<reference evidence="3" key="1">
    <citation type="submission" date="2023-03" db="EMBL/GenBank/DDBJ databases">
        <authorList>
            <person name="Cleenwerck I."/>
        </authorList>
    </citation>
    <scope>NUCLEOTIDE SEQUENCE</scope>
    <source>
        <strain evidence="3">LMG 32879</strain>
    </source>
</reference>
<evidence type="ECO:0000256" key="1">
    <source>
        <dbReference type="SAM" id="SignalP"/>
    </source>
</evidence>
<dbReference type="RefSeq" id="WP_289843012.1">
    <property type="nucleotide sequence ID" value="NZ_CATKSH010000025.1"/>
</dbReference>
<organism evidence="3 4">
    <name type="scientific">Brytella acorum</name>
    <dbReference type="NCBI Taxonomy" id="2959299"/>
    <lineage>
        <taxon>Bacteria</taxon>
        <taxon>Pseudomonadati</taxon>
        <taxon>Pseudomonadota</taxon>
        <taxon>Alphaproteobacteria</taxon>
        <taxon>Acetobacterales</taxon>
        <taxon>Acetobacteraceae</taxon>
        <taxon>Brytella</taxon>
    </lineage>
</organism>
<dbReference type="GO" id="GO:0016787">
    <property type="term" value="F:hydrolase activity"/>
    <property type="evidence" value="ECO:0007669"/>
    <property type="project" value="UniProtKB-KW"/>
</dbReference>
<dbReference type="InterPro" id="IPR022742">
    <property type="entry name" value="Hydrolase_4"/>
</dbReference>
<dbReference type="InterPro" id="IPR051044">
    <property type="entry name" value="MAG_DAG_Lipase"/>
</dbReference>
<keyword evidence="4" id="KW-1185">Reference proteome</keyword>
<evidence type="ECO:0000313" key="4">
    <source>
        <dbReference type="Proteomes" id="UP001176960"/>
    </source>
</evidence>
<evidence type="ECO:0000259" key="2">
    <source>
        <dbReference type="Pfam" id="PF12146"/>
    </source>
</evidence>
<accession>A0AA35VET2</accession>
<dbReference type="EMBL" id="CATKSH010000025">
    <property type="protein sequence ID" value="CAI9121874.1"/>
    <property type="molecule type" value="Genomic_DNA"/>
</dbReference>
<dbReference type="InterPro" id="IPR029058">
    <property type="entry name" value="AB_hydrolase_fold"/>
</dbReference>
<comment type="caution">
    <text evidence="3">The sequence shown here is derived from an EMBL/GenBank/DDBJ whole genome shotgun (WGS) entry which is preliminary data.</text>
</comment>
<feature type="chain" id="PRO_5041446470" evidence="1">
    <location>
        <begin position="29"/>
        <end position="337"/>
    </location>
</feature>
<dbReference type="SUPFAM" id="SSF53474">
    <property type="entry name" value="alpha/beta-Hydrolases"/>
    <property type="match status" value="1"/>
</dbReference>
<keyword evidence="1" id="KW-0732">Signal</keyword>
<keyword evidence="3" id="KW-0378">Hydrolase</keyword>
<dbReference type="AlphaFoldDB" id="A0AA35VET2"/>
<feature type="domain" description="Serine aminopeptidase S33" evidence="2">
    <location>
        <begin position="69"/>
        <end position="301"/>
    </location>
</feature>
<dbReference type="PRINTS" id="PR00111">
    <property type="entry name" value="ABHYDROLASE"/>
</dbReference>
<feature type="signal peptide" evidence="1">
    <location>
        <begin position="1"/>
        <end position="28"/>
    </location>
</feature>
<sequence length="337" mass="36948">MIGRLNRVSKRLLRNLPFVACCFITACASPPRHVPRPHGDEAALIPPSLHFTASDGARIPVRIWPSQGQPRAVILALHGYGDSRDAWEWPAPILAGAGLAVYAPDQRGFGEAPQRGWWSSTERMIADAREEAAWLHHMWPDLPLYIMGESMGGAVALRLDETPNPTPVAGTILVSPAIWRLDPASRAFLATLDFLAPAWTLDGSALPVHVVPSDNPAALRRLYFDPLTLHASKLHAVRGLVDLMATARREVSHARTPLLVLYGDNDQLVPAGPMDSFWRALPSTARRDMIPAGHHLLLRDRRGGRATQDIVSWILKPERWLPSGGDIAASAWMASSH</sequence>
<proteinExistence type="predicted"/>